<evidence type="ECO:0000313" key="1">
    <source>
        <dbReference type="EMBL" id="EFO63591.1"/>
    </source>
</evidence>
<dbReference type="Gene3D" id="1.20.960.30">
    <property type="match status" value="1"/>
</dbReference>
<dbReference type="EMBL" id="ACVC01000125">
    <property type="protein sequence ID" value="EFO63591.1"/>
    <property type="molecule type" value="Genomic_DNA"/>
</dbReference>
<dbReference type="VEuPathDB" id="GiardiaDB:GLP15_4714"/>
<gene>
    <name evidence="1" type="ORF">GLP15_4714</name>
</gene>
<dbReference type="OMA" id="WITCICD"/>
<reference evidence="1 2" key="1">
    <citation type="journal article" date="2010" name="BMC Genomics">
        <title>Genome analysis and comparative genomics of a Giardia intestinalis assemblage E isolate.</title>
        <authorList>
            <person name="Jerlstrom-Hultqvist J."/>
            <person name="Franzen O."/>
            <person name="Ankarklev J."/>
            <person name="Xu F."/>
            <person name="Nohynkova E."/>
            <person name="Andersson J.O."/>
            <person name="Svard S.G."/>
            <person name="Andersson B."/>
        </authorList>
    </citation>
    <scope>NUCLEOTIDE SEQUENCE [LARGE SCALE GENOMIC DNA]</scope>
    <source>
        <strain evidence="1 2">P15</strain>
    </source>
</reference>
<organism evidence="1 2">
    <name type="scientific">Giardia intestinalis (strain P15)</name>
    <name type="common">Giardia lamblia</name>
    <dbReference type="NCBI Taxonomy" id="658858"/>
    <lineage>
        <taxon>Eukaryota</taxon>
        <taxon>Metamonada</taxon>
        <taxon>Diplomonadida</taxon>
        <taxon>Hexamitidae</taxon>
        <taxon>Giardiinae</taxon>
        <taxon>Giardia</taxon>
    </lineage>
</organism>
<proteinExistence type="predicted"/>
<dbReference type="PROSITE" id="PS50896">
    <property type="entry name" value="LISH"/>
    <property type="match status" value="1"/>
</dbReference>
<comment type="caution">
    <text evidence="1">The sequence shown here is derived from an EMBL/GenBank/DDBJ whole genome shotgun (WGS) entry which is preliminary data.</text>
</comment>
<name>E1F1P4_GIAIA</name>
<dbReference type="SMART" id="SM00667">
    <property type="entry name" value="LisH"/>
    <property type="match status" value="1"/>
</dbReference>
<dbReference type="Proteomes" id="UP000008974">
    <property type="component" value="Unassembled WGS sequence"/>
</dbReference>
<accession>E1F1P4</accession>
<protein>
    <submittedName>
        <fullName evidence="1">Uncharacterized protein</fullName>
    </submittedName>
</protein>
<sequence>MNPSDIPCLVYNYLRECGYLHSAAALSCEAMIKLNDSTLDMADPGLLRVLVGKGLAYAQLESLCLDSHASLFDSTPKQDCSNKSTTVSSITTLEKKQNLSCMEGIRLTRYPLNYYINYAPNNDNYPLRILRFGPSKEPTLSARFVVISRHSLHLIDAQTKAELANRALDVTEDLAMQAFVCPDGLTFGLVAKLPVTELEINNEGSSGDPDLLCHFIVFNTVSLHVLYRYSLSYLTKSISMGSKWITCICDRQDNAIMIPRPVSNRSKSLINLTVHPVPEAIVEHYHSRRYGDAARPATSRERGWAFCVFQSAGTCPGLSSYFYVAQNEVLALYSPLGILHLYVPFVDNEEANTLTPRYINLPEFLGLSTPETSLTMYTIAFIDSLPYVACLTSHGIALINYRYLLYGSLCTQVERQYTSWAYCEKLDSAITTVEVGIWNERCAVVVCSANKLIILSVETGLPIFTLSIAELQELYGEQVDWSQSECSITDLAFICSNGLAVLVCDNVSTKIWCMKIALNHVTSVLETVLVYKGDSPTKKFIGRDSSSNTKRLYLFVSDCDAIELEFYRPPRH</sequence>
<evidence type="ECO:0000313" key="2">
    <source>
        <dbReference type="Proteomes" id="UP000008974"/>
    </source>
</evidence>
<dbReference type="AlphaFoldDB" id="E1F1P4"/>
<dbReference type="InterPro" id="IPR006594">
    <property type="entry name" value="LisH"/>
</dbReference>
<dbReference type="OrthoDB" id="1367865at2759"/>